<dbReference type="GO" id="GO:0022857">
    <property type="term" value="F:transmembrane transporter activity"/>
    <property type="evidence" value="ECO:0007669"/>
    <property type="project" value="InterPro"/>
</dbReference>
<feature type="region of interest" description="Disordered" evidence="5">
    <location>
        <begin position="735"/>
        <end position="868"/>
    </location>
</feature>
<feature type="transmembrane region" description="Helical" evidence="6">
    <location>
        <begin position="135"/>
        <end position="159"/>
    </location>
</feature>
<feature type="compositionally biased region" description="Basic and acidic residues" evidence="5">
    <location>
        <begin position="804"/>
        <end position="816"/>
    </location>
</feature>
<dbReference type="Pfam" id="PF00083">
    <property type="entry name" value="Sugar_tr"/>
    <property type="match status" value="1"/>
</dbReference>
<evidence type="ECO:0000256" key="2">
    <source>
        <dbReference type="ARBA" id="ARBA00022692"/>
    </source>
</evidence>
<feature type="transmembrane region" description="Helical" evidence="6">
    <location>
        <begin position="196"/>
        <end position="217"/>
    </location>
</feature>
<dbReference type="InterPro" id="IPR036259">
    <property type="entry name" value="MFS_trans_sf"/>
</dbReference>
<feature type="transmembrane region" description="Helical" evidence="6">
    <location>
        <begin position="111"/>
        <end position="128"/>
    </location>
</feature>
<feature type="compositionally biased region" description="Basic and acidic residues" evidence="5">
    <location>
        <begin position="452"/>
        <end position="464"/>
    </location>
</feature>
<keyword evidence="4 6" id="KW-0472">Membrane</keyword>
<evidence type="ECO:0000256" key="6">
    <source>
        <dbReference type="SAM" id="Phobius"/>
    </source>
</evidence>
<evidence type="ECO:0000313" key="7">
    <source>
        <dbReference type="EMBL" id="CEM54466.1"/>
    </source>
</evidence>
<dbReference type="AlphaFoldDB" id="A0A0G4IBM4"/>
<evidence type="ECO:0008006" key="8">
    <source>
        <dbReference type="Google" id="ProtNLM"/>
    </source>
</evidence>
<feature type="transmembrane region" description="Helical" evidence="6">
    <location>
        <begin position="588"/>
        <end position="608"/>
    </location>
</feature>
<evidence type="ECO:0000256" key="4">
    <source>
        <dbReference type="ARBA" id="ARBA00023136"/>
    </source>
</evidence>
<feature type="transmembrane region" description="Helical" evidence="6">
    <location>
        <begin position="223"/>
        <end position="244"/>
    </location>
</feature>
<protein>
    <recommendedName>
        <fullName evidence="8">Major facilitator superfamily (MFS) profile domain-containing protein</fullName>
    </recommendedName>
</protein>
<dbReference type="GO" id="GO:0016020">
    <property type="term" value="C:membrane"/>
    <property type="evidence" value="ECO:0007669"/>
    <property type="project" value="UniProtKB-SubCell"/>
</dbReference>
<keyword evidence="2 6" id="KW-0812">Transmembrane</keyword>
<feature type="region of interest" description="Disordered" evidence="5">
    <location>
        <begin position="443"/>
        <end position="475"/>
    </location>
</feature>
<keyword evidence="3 6" id="KW-1133">Transmembrane helix</keyword>
<dbReference type="EMBL" id="CDMZ01005789">
    <property type="protein sequence ID" value="CEM54466.1"/>
    <property type="molecule type" value="Genomic_DNA"/>
</dbReference>
<dbReference type="Gene3D" id="1.20.1250.20">
    <property type="entry name" value="MFS general substrate transporter like domains"/>
    <property type="match status" value="2"/>
</dbReference>
<feature type="compositionally biased region" description="Basic residues" evidence="5">
    <location>
        <begin position="753"/>
        <end position="770"/>
    </location>
</feature>
<dbReference type="PROSITE" id="PS00217">
    <property type="entry name" value="SUGAR_TRANSPORT_2"/>
    <property type="match status" value="1"/>
</dbReference>
<dbReference type="PANTHER" id="PTHR24064">
    <property type="entry name" value="SOLUTE CARRIER FAMILY 22 MEMBER"/>
    <property type="match status" value="1"/>
</dbReference>
<comment type="subcellular location">
    <subcellularLocation>
        <location evidence="1">Membrane</location>
        <topology evidence="1">Multi-pass membrane protein</topology>
    </subcellularLocation>
</comment>
<feature type="transmembrane region" description="Helical" evidence="6">
    <location>
        <begin position="557"/>
        <end position="576"/>
    </location>
</feature>
<dbReference type="InterPro" id="IPR005828">
    <property type="entry name" value="MFS_sugar_transport-like"/>
</dbReference>
<feature type="transmembrane region" description="Helical" evidence="6">
    <location>
        <begin position="17"/>
        <end position="42"/>
    </location>
</feature>
<dbReference type="InterPro" id="IPR005829">
    <property type="entry name" value="Sugar_transporter_CS"/>
</dbReference>
<name>A0A0G4IBM4_9ALVE</name>
<reference evidence="7" key="1">
    <citation type="submission" date="2014-11" db="EMBL/GenBank/DDBJ databases">
        <authorList>
            <person name="Otto D Thomas"/>
            <person name="Naeem Raeece"/>
        </authorList>
    </citation>
    <scope>NUCLEOTIDE SEQUENCE</scope>
</reference>
<evidence type="ECO:0000256" key="5">
    <source>
        <dbReference type="SAM" id="MobiDB-lite"/>
    </source>
</evidence>
<proteinExistence type="predicted"/>
<gene>
    <name evidence="7" type="ORF">Cvel_12792</name>
</gene>
<sequence>MDEILELADSFGRSQKAFLTLGVGYTWLLVGANTMLMLFVALEPPRFAVCENSATYAGSGTGGGCVEGQVLEDNDCTYAYRYHDPMETITTEWHLGHCENLNVLQEPETASSFYFAGFLLGVSSLGVISDMAGRLLSLFVAISFMNFGTLFSAFAHSIYSYSFCRFLTGIGTGGSGTTALILCLEMSGSHRRQLCTAFGGCIFAVGSCFVAVTAYFVTHWRTLTLICSLPGFPLYFLACAPFVVESPRWFASCGRTVEAIRVLRQIAKNNGRTLPDTVDPQALALLLSGRVTFDQVLAGHLHIKRGRGGGRQATRGERGEGASPQAIGRVREGNVAANTPWSAMSGKRSDWDDELDETSPPSPDVEKGYSEQGGGQGGDEGMSPFSDEFTPEETEAERERRIRLDILAAEGGADFSHSMTKTSQAYTHSQASTLHIYEDIDLTPDNLEEGGGEPHRQRELDRPPSEASARTAKTKTVRMQRCHTLEIVHVDPLTPNQGNGGDSLSTPKAPPKDSLTTLCSVYPMNVRLSIMLLAWFAASFTYYGLSLNMENLKGEPHVIAFISALTEMPAIILSVFLTEMPSIGRKGFLVWSLVLGGGSCLLGALLQIEALATPLAIFGRFFCAGSYNVCYLYGSELFPTSVRSAAVGFQSMSARVAGIVAPQVVYAGHFSPLLPLLIFGSVGVAAGLAACSLGDTLGKPMHDTVAALKAAVAAEKSGGSSSTQLQSGEMSIAMEEMSPPPGMSGRGDIPGSVRRHPKGTKRGKRHKKYSLVHPQGGEDGSPTPLPTGGGKGGKKGGSRGHKYRSLEAAEGGRDGKPLAAALGRPRDISRGGRGGIDEDGEDDGDGMHADADIFGPPELPLPPRQVPR</sequence>
<feature type="compositionally biased region" description="Polar residues" evidence="5">
    <location>
        <begin position="494"/>
        <end position="506"/>
    </location>
</feature>
<dbReference type="VEuPathDB" id="CryptoDB:Cvel_12792"/>
<feature type="transmembrane region" description="Helical" evidence="6">
    <location>
        <begin position="165"/>
        <end position="184"/>
    </location>
</feature>
<feature type="compositionally biased region" description="Gly residues" evidence="5">
    <location>
        <begin position="371"/>
        <end position="380"/>
    </location>
</feature>
<organism evidence="7">
    <name type="scientific">Chromera velia CCMP2878</name>
    <dbReference type="NCBI Taxonomy" id="1169474"/>
    <lineage>
        <taxon>Eukaryota</taxon>
        <taxon>Sar</taxon>
        <taxon>Alveolata</taxon>
        <taxon>Colpodellida</taxon>
        <taxon>Chromeraceae</taxon>
        <taxon>Chromera</taxon>
    </lineage>
</organism>
<evidence type="ECO:0000256" key="3">
    <source>
        <dbReference type="ARBA" id="ARBA00022989"/>
    </source>
</evidence>
<feature type="compositionally biased region" description="Basic residues" evidence="5">
    <location>
        <begin position="792"/>
        <end position="803"/>
    </location>
</feature>
<accession>A0A0G4IBM4</accession>
<feature type="transmembrane region" description="Helical" evidence="6">
    <location>
        <begin position="528"/>
        <end position="545"/>
    </location>
</feature>
<feature type="region of interest" description="Disordered" evidence="5">
    <location>
        <begin position="491"/>
        <end position="510"/>
    </location>
</feature>
<feature type="region of interest" description="Disordered" evidence="5">
    <location>
        <begin position="304"/>
        <end position="398"/>
    </location>
</feature>
<evidence type="ECO:0000256" key="1">
    <source>
        <dbReference type="ARBA" id="ARBA00004141"/>
    </source>
</evidence>
<dbReference type="SUPFAM" id="SSF103473">
    <property type="entry name" value="MFS general substrate transporter"/>
    <property type="match status" value="1"/>
</dbReference>
<dbReference type="PhylomeDB" id="A0A0G4IBM4"/>
<feature type="compositionally biased region" description="Pro residues" evidence="5">
    <location>
        <begin position="857"/>
        <end position="868"/>
    </location>
</feature>